<evidence type="ECO:0000313" key="2">
    <source>
        <dbReference type="Proteomes" id="UP000887159"/>
    </source>
</evidence>
<gene>
    <name evidence="1" type="primary">AVEN_270782_1</name>
    <name evidence="1" type="ORF">TNCV_2068191</name>
</gene>
<sequence>MVHTVTLVDGPALKSAAICGRVARQSRLMILVSRHWSRSCIFFSRSQRCCGFDVLSDSRYSRYTCEMVIRKNPSSIATLKMICPISRAPTIPARSNSLES</sequence>
<reference evidence="1" key="1">
    <citation type="submission" date="2020-08" db="EMBL/GenBank/DDBJ databases">
        <title>Multicomponent nature underlies the extraordinary mechanical properties of spider dragline silk.</title>
        <authorList>
            <person name="Kono N."/>
            <person name="Nakamura H."/>
            <person name="Mori M."/>
            <person name="Yoshida Y."/>
            <person name="Ohtoshi R."/>
            <person name="Malay A.D."/>
            <person name="Moran D.A.P."/>
            <person name="Tomita M."/>
            <person name="Numata K."/>
            <person name="Arakawa K."/>
        </authorList>
    </citation>
    <scope>NUCLEOTIDE SEQUENCE</scope>
</reference>
<accession>A0A8X7BD93</accession>
<dbReference type="EMBL" id="BMAU01021379">
    <property type="protein sequence ID" value="GFY27198.1"/>
    <property type="molecule type" value="Genomic_DNA"/>
</dbReference>
<organism evidence="1 2">
    <name type="scientific">Trichonephila clavipes</name>
    <name type="common">Golden silk orbweaver</name>
    <name type="synonym">Nephila clavipes</name>
    <dbReference type="NCBI Taxonomy" id="2585209"/>
    <lineage>
        <taxon>Eukaryota</taxon>
        <taxon>Metazoa</taxon>
        <taxon>Ecdysozoa</taxon>
        <taxon>Arthropoda</taxon>
        <taxon>Chelicerata</taxon>
        <taxon>Arachnida</taxon>
        <taxon>Araneae</taxon>
        <taxon>Araneomorphae</taxon>
        <taxon>Entelegynae</taxon>
        <taxon>Araneoidea</taxon>
        <taxon>Nephilidae</taxon>
        <taxon>Trichonephila</taxon>
    </lineage>
</organism>
<dbReference type="AlphaFoldDB" id="A0A8X7BD93"/>
<dbReference type="Proteomes" id="UP000887159">
    <property type="component" value="Unassembled WGS sequence"/>
</dbReference>
<name>A0A8X7BD93_TRICX</name>
<proteinExistence type="predicted"/>
<comment type="caution">
    <text evidence="1">The sequence shown here is derived from an EMBL/GenBank/DDBJ whole genome shotgun (WGS) entry which is preliminary data.</text>
</comment>
<evidence type="ECO:0000313" key="1">
    <source>
        <dbReference type="EMBL" id="GFY27198.1"/>
    </source>
</evidence>
<keyword evidence="2" id="KW-1185">Reference proteome</keyword>
<protein>
    <submittedName>
        <fullName evidence="1">Uncharacterized protein</fullName>
    </submittedName>
</protein>